<evidence type="ECO:0000256" key="4">
    <source>
        <dbReference type="ARBA" id="ARBA00022606"/>
    </source>
</evidence>
<evidence type="ECO:0000256" key="7">
    <source>
        <dbReference type="ARBA" id="ARBA00022989"/>
    </source>
</evidence>
<keyword evidence="10" id="KW-0675">Receptor</keyword>
<feature type="transmembrane region" description="Helical" evidence="11">
    <location>
        <begin position="35"/>
        <end position="59"/>
    </location>
</feature>
<keyword evidence="3" id="KW-0600">Photoreceptor protein</keyword>
<evidence type="ECO:0000256" key="6">
    <source>
        <dbReference type="ARBA" id="ARBA00022925"/>
    </source>
</evidence>
<sequence>MDQTAFMIGFSVMAIASLIIYATGDKKYPFGHHTLVHASVPFIAATAYLAMAFGLGNLMLDNGTVVYLARYADWSVTTPLLLAGLVMLAFHEQGKPGEMGGFLTAIIVLDVMMIITGLVSSLAETSVAKWVWYLWSCAAFLGVVYLLWGPLRAIAATRGNALAGAYNKNVALLTIVWFIYPIVFLVGPEGLRIITDATSVWAFLILDIIAKVFYAFYAAANMKKALSDAVPVGAVRR</sequence>
<evidence type="ECO:0000256" key="9">
    <source>
        <dbReference type="ARBA" id="ARBA00023136"/>
    </source>
</evidence>
<dbReference type="PANTHER" id="PTHR28286">
    <property type="match status" value="1"/>
</dbReference>
<dbReference type="AlphaFoldDB" id="A0AAN1TWA1"/>
<feature type="transmembrane region" description="Helical" evidence="11">
    <location>
        <begin position="199"/>
        <end position="217"/>
    </location>
</feature>
<dbReference type="Proteomes" id="UP000241538">
    <property type="component" value="Chromosome"/>
</dbReference>
<evidence type="ECO:0000256" key="3">
    <source>
        <dbReference type="ARBA" id="ARBA00022543"/>
    </source>
</evidence>
<accession>A0AAN1TWA1</accession>
<keyword evidence="6" id="KW-0681">Retinal protein</keyword>
<reference evidence="12 13" key="1">
    <citation type="journal article" date="2018" name="Int J Genomics">
        <title>Comparative Genomics Analysis of Plasmid pPV989-94 from a Clinical Isolate of Pantoea vagans PV989.</title>
        <authorList>
            <person name="Xu L."/>
            <person name="Yin M."/>
            <person name="Zhu T."/>
            <person name="Lu J."/>
            <person name="Bao Q."/>
        </authorList>
    </citation>
    <scope>NUCLEOTIDE SEQUENCE [LARGE SCALE GENOMIC DNA]</scope>
    <source>
        <strain evidence="12 13">PV989</strain>
    </source>
</reference>
<evidence type="ECO:0000313" key="12">
    <source>
        <dbReference type="EMBL" id="AVV38318.1"/>
    </source>
</evidence>
<dbReference type="RefSeq" id="WP_107319869.1">
    <property type="nucleotide sequence ID" value="NZ_CP028349.1"/>
</dbReference>
<protein>
    <recommendedName>
        <fullName evidence="14">Bacteriorhodopsin</fullName>
    </recommendedName>
</protein>
<evidence type="ECO:0000256" key="11">
    <source>
        <dbReference type="SAM" id="Phobius"/>
    </source>
</evidence>
<keyword evidence="4" id="KW-0716">Sensory transduction</keyword>
<dbReference type="GO" id="GO:0016020">
    <property type="term" value="C:membrane"/>
    <property type="evidence" value="ECO:0007669"/>
    <property type="project" value="UniProtKB-SubCell"/>
</dbReference>
<dbReference type="GO" id="GO:0007602">
    <property type="term" value="P:phototransduction"/>
    <property type="evidence" value="ECO:0007669"/>
    <property type="project" value="UniProtKB-KW"/>
</dbReference>
<keyword evidence="9 11" id="KW-0472">Membrane</keyword>
<evidence type="ECO:0000256" key="5">
    <source>
        <dbReference type="ARBA" id="ARBA00022692"/>
    </source>
</evidence>
<evidence type="ECO:0000256" key="2">
    <source>
        <dbReference type="ARBA" id="ARBA00008130"/>
    </source>
</evidence>
<comment type="subcellular location">
    <subcellularLocation>
        <location evidence="1">Membrane</location>
        <topology evidence="1">Multi-pass membrane protein</topology>
    </subcellularLocation>
</comment>
<dbReference type="GO" id="GO:0005216">
    <property type="term" value="F:monoatomic ion channel activity"/>
    <property type="evidence" value="ECO:0007669"/>
    <property type="project" value="InterPro"/>
</dbReference>
<dbReference type="PANTHER" id="PTHR28286:SF2">
    <property type="entry name" value="BACTERIORHODOPSIN _OPSIN, NOPA (EUROFUNG)"/>
    <property type="match status" value="1"/>
</dbReference>
<dbReference type="GO" id="GO:0009881">
    <property type="term" value="F:photoreceptor activity"/>
    <property type="evidence" value="ECO:0007669"/>
    <property type="project" value="UniProtKB-KW"/>
</dbReference>
<evidence type="ECO:0000256" key="1">
    <source>
        <dbReference type="ARBA" id="ARBA00004141"/>
    </source>
</evidence>
<keyword evidence="5 11" id="KW-0812">Transmembrane</keyword>
<dbReference type="PRINTS" id="PR00251">
    <property type="entry name" value="BACTRLOPSIN"/>
</dbReference>
<feature type="transmembrane region" description="Helical" evidence="11">
    <location>
        <begin position="6"/>
        <end position="23"/>
    </location>
</feature>
<evidence type="ECO:0000313" key="13">
    <source>
        <dbReference type="Proteomes" id="UP000241538"/>
    </source>
</evidence>
<keyword evidence="8" id="KW-0157">Chromophore</keyword>
<organism evidence="12 13">
    <name type="scientific">Pantoea vagans</name>
    <dbReference type="NCBI Taxonomy" id="470934"/>
    <lineage>
        <taxon>Bacteria</taxon>
        <taxon>Pseudomonadati</taxon>
        <taxon>Pseudomonadota</taxon>
        <taxon>Gammaproteobacteria</taxon>
        <taxon>Enterobacterales</taxon>
        <taxon>Erwiniaceae</taxon>
        <taxon>Pantoea</taxon>
    </lineage>
</organism>
<dbReference type="InterPro" id="IPR001425">
    <property type="entry name" value="Arc/bac/fun_rhodopsins"/>
</dbReference>
<dbReference type="Pfam" id="PF01036">
    <property type="entry name" value="Bac_rhodopsin"/>
    <property type="match status" value="1"/>
</dbReference>
<evidence type="ECO:0000256" key="8">
    <source>
        <dbReference type="ARBA" id="ARBA00022991"/>
    </source>
</evidence>
<feature type="transmembrane region" description="Helical" evidence="11">
    <location>
        <begin position="130"/>
        <end position="148"/>
    </location>
</feature>
<feature type="transmembrane region" description="Helical" evidence="11">
    <location>
        <begin position="102"/>
        <end position="124"/>
    </location>
</feature>
<dbReference type="InterPro" id="IPR018229">
    <property type="entry name" value="Rhodopsin_retinal_BS"/>
</dbReference>
<name>A0AAN1TWA1_9GAMM</name>
<dbReference type="Gene3D" id="1.20.1070.10">
    <property type="entry name" value="Rhodopsin 7-helix transmembrane proteins"/>
    <property type="match status" value="1"/>
</dbReference>
<evidence type="ECO:0000256" key="10">
    <source>
        <dbReference type="ARBA" id="ARBA00023170"/>
    </source>
</evidence>
<dbReference type="SMART" id="SM01021">
    <property type="entry name" value="Bac_rhodopsin"/>
    <property type="match status" value="1"/>
</dbReference>
<dbReference type="EMBL" id="CP028349">
    <property type="protein sequence ID" value="AVV38318.1"/>
    <property type="molecule type" value="Genomic_DNA"/>
</dbReference>
<proteinExistence type="inferred from homology"/>
<dbReference type="SUPFAM" id="SSF81321">
    <property type="entry name" value="Family A G protein-coupled receptor-like"/>
    <property type="match status" value="1"/>
</dbReference>
<gene>
    <name evidence="12" type="ORF">C9381_14430</name>
</gene>
<feature type="transmembrane region" description="Helical" evidence="11">
    <location>
        <begin position="169"/>
        <end position="187"/>
    </location>
</feature>
<keyword evidence="7 11" id="KW-1133">Transmembrane helix</keyword>
<feature type="transmembrane region" description="Helical" evidence="11">
    <location>
        <begin position="71"/>
        <end position="90"/>
    </location>
</feature>
<evidence type="ECO:0008006" key="14">
    <source>
        <dbReference type="Google" id="ProtNLM"/>
    </source>
</evidence>
<comment type="similarity">
    <text evidence="2">Belongs to the archaeal/bacterial/fungal opsin family.</text>
</comment>
<dbReference type="PROSITE" id="PS00950">
    <property type="entry name" value="BACTERIAL_OPSIN_1"/>
    <property type="match status" value="1"/>
</dbReference>